<accession>A0A931ITV1</accession>
<evidence type="ECO:0000256" key="4">
    <source>
        <dbReference type="ARBA" id="ARBA00022833"/>
    </source>
</evidence>
<dbReference type="GO" id="GO:0005829">
    <property type="term" value="C:cytosol"/>
    <property type="evidence" value="ECO:0007669"/>
    <property type="project" value="TreeGrafter"/>
</dbReference>
<evidence type="ECO:0000259" key="5">
    <source>
        <dbReference type="Pfam" id="PF24827"/>
    </source>
</evidence>
<dbReference type="InterPro" id="IPR050178">
    <property type="entry name" value="AspA/AstE_fam"/>
</dbReference>
<dbReference type="GO" id="GO:0016788">
    <property type="term" value="F:hydrolase activity, acting on ester bonds"/>
    <property type="evidence" value="ECO:0007669"/>
    <property type="project" value="InterPro"/>
</dbReference>
<keyword evidence="4" id="KW-0862">Zinc</keyword>
<evidence type="ECO:0000313" key="7">
    <source>
        <dbReference type="Proteomes" id="UP000620139"/>
    </source>
</evidence>
<keyword evidence="7" id="KW-1185">Reference proteome</keyword>
<gene>
    <name evidence="6" type="ORF">I7X43_07215</name>
</gene>
<dbReference type="AlphaFoldDB" id="A0A931ITV1"/>
<keyword evidence="3" id="KW-0378">Hydrolase</keyword>
<comment type="caution">
    <text evidence="6">The sequence shown here is derived from an EMBL/GenBank/DDBJ whole genome shotgun (WGS) entry which is preliminary data.</text>
</comment>
<dbReference type="GO" id="GO:0046872">
    <property type="term" value="F:metal ion binding"/>
    <property type="evidence" value="ECO:0007669"/>
    <property type="project" value="UniProtKB-KW"/>
</dbReference>
<comment type="cofactor">
    <cofactor evidence="1">
        <name>Zn(2+)</name>
        <dbReference type="ChEBI" id="CHEBI:29105"/>
    </cofactor>
</comment>
<dbReference type="Pfam" id="PF24827">
    <property type="entry name" value="AstE_AspA_cat"/>
    <property type="match status" value="1"/>
</dbReference>
<evidence type="ECO:0000256" key="1">
    <source>
        <dbReference type="ARBA" id="ARBA00001947"/>
    </source>
</evidence>
<protein>
    <submittedName>
        <fullName evidence="6">Succinylglutamate desuccinylase/aspartoacylase family protein</fullName>
    </submittedName>
</protein>
<dbReference type="SUPFAM" id="SSF53187">
    <property type="entry name" value="Zn-dependent exopeptidases"/>
    <property type="match status" value="1"/>
</dbReference>
<organism evidence="6 7">
    <name type="scientific">Inhella gelatinilytica</name>
    <dbReference type="NCBI Taxonomy" id="2795030"/>
    <lineage>
        <taxon>Bacteria</taxon>
        <taxon>Pseudomonadati</taxon>
        <taxon>Pseudomonadota</taxon>
        <taxon>Betaproteobacteria</taxon>
        <taxon>Burkholderiales</taxon>
        <taxon>Sphaerotilaceae</taxon>
        <taxon>Inhella</taxon>
    </lineage>
</organism>
<proteinExistence type="predicted"/>
<evidence type="ECO:0000313" key="6">
    <source>
        <dbReference type="EMBL" id="MBH9552640.1"/>
    </source>
</evidence>
<dbReference type="PANTHER" id="PTHR15162:SF7">
    <property type="entry name" value="SUCCINYLGLUTAMATE DESUCCINYLASE"/>
    <property type="match status" value="1"/>
</dbReference>
<reference evidence="6" key="1">
    <citation type="submission" date="2020-12" db="EMBL/GenBank/DDBJ databases">
        <title>The genome sequence of Inhella sp. 4Y17.</title>
        <authorList>
            <person name="Liu Y."/>
        </authorList>
    </citation>
    <scope>NUCLEOTIDE SEQUENCE</scope>
    <source>
        <strain evidence="6">4Y10</strain>
    </source>
</reference>
<dbReference type="InterPro" id="IPR055438">
    <property type="entry name" value="AstE_AspA_cat"/>
</dbReference>
<keyword evidence="2" id="KW-0479">Metal-binding</keyword>
<dbReference type="Proteomes" id="UP000620139">
    <property type="component" value="Unassembled WGS sequence"/>
</dbReference>
<feature type="domain" description="Succinylglutamate desuccinylase/Aspartoacylase catalytic" evidence="5">
    <location>
        <begin position="14"/>
        <end position="131"/>
    </location>
</feature>
<dbReference type="Gene3D" id="3.40.630.10">
    <property type="entry name" value="Zn peptidases"/>
    <property type="match status" value="1"/>
</dbReference>
<evidence type="ECO:0000256" key="2">
    <source>
        <dbReference type="ARBA" id="ARBA00022723"/>
    </source>
</evidence>
<dbReference type="EMBL" id="JAEDAL010000002">
    <property type="protein sequence ID" value="MBH9552640.1"/>
    <property type="molecule type" value="Genomic_DNA"/>
</dbReference>
<name>A0A931ITV1_9BURK</name>
<evidence type="ECO:0000256" key="3">
    <source>
        <dbReference type="ARBA" id="ARBA00022801"/>
    </source>
</evidence>
<sequence length="320" mass="35318">MQSFQFTRFESPAPGPRLIVTGAVHGNEVCGTLAIRRLIGEFERGERQLQAGRVTFVPVTNPKAYEKGERNGDRNLNRRLRPTTDPQQYEDHIANWLCPLLADHEVLLDLHSFQAQGQPFVMVGPENNADALQPFQHAAKELALAKVLGVQRGVDGWLQTYADGVHRRRAWAAALAPEVAATVDLDEAYGVGTTEQMRALGGWALTLECGQHADPQAPEVAYRAIVNTLLHLGLIAGEAPPVQSMAGLSLVHVRDKAHADDQFIKPWVSFDRVRAGELIGHGQDGEAVYAEHDGAIVFPNPKARAGQEWFYLARDTDRFR</sequence>
<dbReference type="RefSeq" id="WP_198100235.1">
    <property type="nucleotide sequence ID" value="NZ_JAEDAL010000002.1"/>
</dbReference>
<dbReference type="PANTHER" id="PTHR15162">
    <property type="entry name" value="ASPARTOACYLASE"/>
    <property type="match status" value="1"/>
</dbReference>